<name>A0ABT0ZXZ7_9PSEU</name>
<gene>
    <name evidence="2" type="ORF">KDL28_10910</name>
</gene>
<dbReference type="Proteomes" id="UP001165283">
    <property type="component" value="Unassembled WGS sequence"/>
</dbReference>
<dbReference type="RefSeq" id="WP_252437440.1">
    <property type="nucleotide sequence ID" value="NZ_JAGSOV010000023.1"/>
</dbReference>
<evidence type="ECO:0008006" key="4">
    <source>
        <dbReference type="Google" id="ProtNLM"/>
    </source>
</evidence>
<sequence>MSTATDQFTDLTTRTQEAVGTAVRTWAETVQSLTGNLAEGRVALPDAQGIVSRYFDVAQQVLDTQRRFAETFVAAGTQATEAVTEQAARAAQSVVTHTANATETVTDKAAEATKDAGEKLANGARTTRNAAKA</sequence>
<comment type="caution">
    <text evidence="2">The sequence shown here is derived from an EMBL/GenBank/DDBJ whole genome shotgun (WGS) entry which is preliminary data.</text>
</comment>
<protein>
    <recommendedName>
        <fullName evidence="4">Excreted virulence factor EspC (Type VII ESX diderm)</fullName>
    </recommendedName>
</protein>
<organism evidence="2 3">
    <name type="scientific">Pseudonocardia humida</name>
    <dbReference type="NCBI Taxonomy" id="2800819"/>
    <lineage>
        <taxon>Bacteria</taxon>
        <taxon>Bacillati</taxon>
        <taxon>Actinomycetota</taxon>
        <taxon>Actinomycetes</taxon>
        <taxon>Pseudonocardiales</taxon>
        <taxon>Pseudonocardiaceae</taxon>
        <taxon>Pseudonocardia</taxon>
    </lineage>
</organism>
<accession>A0ABT0ZXZ7</accession>
<evidence type="ECO:0000256" key="1">
    <source>
        <dbReference type="SAM" id="MobiDB-lite"/>
    </source>
</evidence>
<feature type="region of interest" description="Disordered" evidence="1">
    <location>
        <begin position="108"/>
        <end position="133"/>
    </location>
</feature>
<reference evidence="2" key="1">
    <citation type="submission" date="2021-04" db="EMBL/GenBank/DDBJ databases">
        <title>Pseudonocardia sp. nov., isolated from sandy soil of mangrove forest.</title>
        <authorList>
            <person name="Zan Z."/>
            <person name="Huang R."/>
            <person name="Liu W."/>
        </authorList>
    </citation>
    <scope>NUCLEOTIDE SEQUENCE</scope>
    <source>
        <strain evidence="2">S2-4</strain>
    </source>
</reference>
<evidence type="ECO:0000313" key="2">
    <source>
        <dbReference type="EMBL" id="MCO1655563.1"/>
    </source>
</evidence>
<proteinExistence type="predicted"/>
<feature type="compositionally biased region" description="Polar residues" evidence="1">
    <location>
        <begin position="124"/>
        <end position="133"/>
    </location>
</feature>
<evidence type="ECO:0000313" key="3">
    <source>
        <dbReference type="Proteomes" id="UP001165283"/>
    </source>
</evidence>
<keyword evidence="3" id="KW-1185">Reference proteome</keyword>
<dbReference type="EMBL" id="JAGSOV010000023">
    <property type="protein sequence ID" value="MCO1655563.1"/>
    <property type="molecule type" value="Genomic_DNA"/>
</dbReference>
<feature type="compositionally biased region" description="Basic and acidic residues" evidence="1">
    <location>
        <begin position="108"/>
        <end position="118"/>
    </location>
</feature>